<evidence type="ECO:0000259" key="1">
    <source>
        <dbReference type="PROSITE" id="PS50097"/>
    </source>
</evidence>
<sequence>MSSLPERKRARVDRKYHLVEHPTLYMNDGDVIIRARNTLFCVHHSLISKHSPVLRELLDAQEGIKPRFRGCRYLVSGNAKEDMEAFLSVIYDGFSFPRLTAENFLALSRILRMATAYDVEPLRSGVVKLIKEEWPSALDKHDAKMDALRIRQMQRSPYATQGGRIIVNPHYDPAIVAQGRDTTVHPASIIVLLRECGYTDRELYFPLFYAMSLSTFQFGRPALGRNIAPLSYADIERFIIGLERLRSRPMQMMIRVPAHMWPALDHYCFLEIRRFWPHLRGALLE</sequence>
<dbReference type="STRING" id="5627.A0A1C7MHG5"/>
<dbReference type="InterPro" id="IPR011333">
    <property type="entry name" value="SKP1/BTB/POZ_sf"/>
</dbReference>
<comment type="caution">
    <text evidence="2">The sequence shown here is derived from an EMBL/GenBank/DDBJ whole genome shotgun (WGS) entry which is preliminary data.</text>
</comment>
<dbReference type="Gene3D" id="3.30.710.10">
    <property type="entry name" value="Potassium Channel Kv1.1, Chain A"/>
    <property type="match status" value="1"/>
</dbReference>
<proteinExistence type="predicted"/>
<dbReference type="SUPFAM" id="SSF54695">
    <property type="entry name" value="POZ domain"/>
    <property type="match status" value="1"/>
</dbReference>
<dbReference type="AlphaFoldDB" id="A0A1C7MHG5"/>
<dbReference type="OrthoDB" id="3218112at2759"/>
<organism evidence="2 3">
    <name type="scientific">Grifola frondosa</name>
    <name type="common">Maitake</name>
    <name type="synonym">Polyporus frondosus</name>
    <dbReference type="NCBI Taxonomy" id="5627"/>
    <lineage>
        <taxon>Eukaryota</taxon>
        <taxon>Fungi</taxon>
        <taxon>Dikarya</taxon>
        <taxon>Basidiomycota</taxon>
        <taxon>Agaricomycotina</taxon>
        <taxon>Agaricomycetes</taxon>
        <taxon>Polyporales</taxon>
        <taxon>Grifolaceae</taxon>
        <taxon>Grifola</taxon>
    </lineage>
</organism>
<feature type="domain" description="BTB" evidence="1">
    <location>
        <begin position="29"/>
        <end position="93"/>
    </location>
</feature>
<name>A0A1C7MHG5_GRIFR</name>
<evidence type="ECO:0000313" key="3">
    <source>
        <dbReference type="Proteomes" id="UP000092993"/>
    </source>
</evidence>
<dbReference type="Pfam" id="PF00651">
    <property type="entry name" value="BTB"/>
    <property type="match status" value="1"/>
</dbReference>
<accession>A0A1C7MHG5</accession>
<dbReference type="InterPro" id="IPR000210">
    <property type="entry name" value="BTB/POZ_dom"/>
</dbReference>
<dbReference type="EMBL" id="LUGG01000003">
    <property type="protein sequence ID" value="OBZ76260.1"/>
    <property type="molecule type" value="Genomic_DNA"/>
</dbReference>
<dbReference type="Proteomes" id="UP000092993">
    <property type="component" value="Unassembled WGS sequence"/>
</dbReference>
<gene>
    <name evidence="2" type="ORF">A0H81_03022</name>
</gene>
<evidence type="ECO:0000313" key="2">
    <source>
        <dbReference type="EMBL" id="OBZ76260.1"/>
    </source>
</evidence>
<feature type="non-terminal residue" evidence="2">
    <location>
        <position position="285"/>
    </location>
</feature>
<reference evidence="2 3" key="1">
    <citation type="submission" date="2016-03" db="EMBL/GenBank/DDBJ databases">
        <title>Whole genome sequencing of Grifola frondosa 9006-11.</title>
        <authorList>
            <person name="Min B."/>
            <person name="Park H."/>
            <person name="Kim J.-G."/>
            <person name="Cho H."/>
            <person name="Oh Y.-L."/>
            <person name="Kong W.-S."/>
            <person name="Choi I.-G."/>
        </authorList>
    </citation>
    <scope>NUCLEOTIDE SEQUENCE [LARGE SCALE GENOMIC DNA]</scope>
    <source>
        <strain evidence="2 3">9006-11</strain>
    </source>
</reference>
<keyword evidence="3" id="KW-1185">Reference proteome</keyword>
<dbReference type="PROSITE" id="PS50097">
    <property type="entry name" value="BTB"/>
    <property type="match status" value="1"/>
</dbReference>
<protein>
    <recommendedName>
        <fullName evidence="1">BTB domain-containing protein</fullName>
    </recommendedName>
</protein>